<evidence type="ECO:0000313" key="7">
    <source>
        <dbReference type="Proteomes" id="UP001498398"/>
    </source>
</evidence>
<dbReference type="PANTHER" id="PTHR10237:SF14">
    <property type="entry name" value="MYND-TYPE DOMAIN-CONTAINING PROTEIN"/>
    <property type="match status" value="1"/>
</dbReference>
<evidence type="ECO:0000256" key="2">
    <source>
        <dbReference type="ARBA" id="ARBA00022771"/>
    </source>
</evidence>
<dbReference type="PANTHER" id="PTHR10237">
    <property type="entry name" value="DEFORMED EPIDERMAL AUTOREGULATORY FACTOR 1 HOMOLOG SUPPRESSIN"/>
    <property type="match status" value="1"/>
</dbReference>
<evidence type="ECO:0000256" key="3">
    <source>
        <dbReference type="ARBA" id="ARBA00022833"/>
    </source>
</evidence>
<evidence type="ECO:0000256" key="4">
    <source>
        <dbReference type="PROSITE-ProRule" id="PRU00134"/>
    </source>
</evidence>
<comment type="caution">
    <text evidence="6">The sequence shown here is derived from an EMBL/GenBank/DDBJ whole genome shotgun (WGS) entry which is preliminary data.</text>
</comment>
<dbReference type="Pfam" id="PF01753">
    <property type="entry name" value="zf-MYND"/>
    <property type="match status" value="1"/>
</dbReference>
<sequence>MSSGFSLFYKAEEAYARGLTDETFEYYQKAIKKILRDEVLDAKLPASMPLPAEWPQELLGHLWQNFTGFFRDPRMRYNEKAAPDAWKLLCNFRIGNTHKCHARFRTPRQQVLLKGLQIVANMTIGILAWDKEDRATAAKRYADALKLAKTHPPFDCLGDSSGKEKPNEELAKTTKHLELFVAVNVKEIKDNLAKLIGNDIWNVGMAKALEEIAETGKVTAAGLRKESVKMPMTRIEGDGTVTVTENIVLATDGCAKCGKRDVKLQRCSRCRKTAYCGPECQAEDWKNHKATVCVKKTKETKEA</sequence>
<dbReference type="Gene3D" id="6.10.140.2220">
    <property type="match status" value="1"/>
</dbReference>
<dbReference type="Proteomes" id="UP001498398">
    <property type="component" value="Unassembled WGS sequence"/>
</dbReference>
<evidence type="ECO:0000256" key="1">
    <source>
        <dbReference type="ARBA" id="ARBA00022723"/>
    </source>
</evidence>
<keyword evidence="1" id="KW-0479">Metal-binding</keyword>
<protein>
    <recommendedName>
        <fullName evidence="5">MYND-type domain-containing protein</fullName>
    </recommendedName>
</protein>
<dbReference type="InterPro" id="IPR024119">
    <property type="entry name" value="TF_DEAF-1"/>
</dbReference>
<evidence type="ECO:0000313" key="6">
    <source>
        <dbReference type="EMBL" id="KAK7438617.1"/>
    </source>
</evidence>
<dbReference type="SUPFAM" id="SSF144232">
    <property type="entry name" value="HIT/MYND zinc finger-like"/>
    <property type="match status" value="1"/>
</dbReference>
<name>A0ABR1ISS2_9AGAR</name>
<evidence type="ECO:0000259" key="5">
    <source>
        <dbReference type="PROSITE" id="PS50865"/>
    </source>
</evidence>
<keyword evidence="2 4" id="KW-0863">Zinc-finger</keyword>
<reference evidence="6 7" key="1">
    <citation type="submission" date="2024-01" db="EMBL/GenBank/DDBJ databases">
        <title>A draft genome for the cacao thread blight pathogen Marasmiellus scandens.</title>
        <authorList>
            <person name="Baruah I.K."/>
            <person name="Leung J."/>
            <person name="Bukari Y."/>
            <person name="Amoako-Attah I."/>
            <person name="Meinhardt L.W."/>
            <person name="Bailey B.A."/>
            <person name="Cohen S.P."/>
        </authorList>
    </citation>
    <scope>NUCLEOTIDE SEQUENCE [LARGE SCALE GENOMIC DNA]</scope>
    <source>
        <strain evidence="6 7">GH-19</strain>
    </source>
</reference>
<dbReference type="EMBL" id="JBANRG010000078">
    <property type="protein sequence ID" value="KAK7438617.1"/>
    <property type="molecule type" value="Genomic_DNA"/>
</dbReference>
<feature type="domain" description="MYND-type" evidence="5">
    <location>
        <begin position="254"/>
        <end position="292"/>
    </location>
</feature>
<proteinExistence type="predicted"/>
<keyword evidence="7" id="KW-1185">Reference proteome</keyword>
<gene>
    <name evidence="6" type="ORF">VKT23_017950</name>
</gene>
<accession>A0ABR1ISS2</accession>
<keyword evidence="3" id="KW-0862">Zinc</keyword>
<organism evidence="6 7">
    <name type="scientific">Marasmiellus scandens</name>
    <dbReference type="NCBI Taxonomy" id="2682957"/>
    <lineage>
        <taxon>Eukaryota</taxon>
        <taxon>Fungi</taxon>
        <taxon>Dikarya</taxon>
        <taxon>Basidiomycota</taxon>
        <taxon>Agaricomycotina</taxon>
        <taxon>Agaricomycetes</taxon>
        <taxon>Agaricomycetidae</taxon>
        <taxon>Agaricales</taxon>
        <taxon>Marasmiineae</taxon>
        <taxon>Omphalotaceae</taxon>
        <taxon>Marasmiellus</taxon>
    </lineage>
</organism>
<dbReference type="PROSITE" id="PS50865">
    <property type="entry name" value="ZF_MYND_2"/>
    <property type="match status" value="1"/>
</dbReference>
<dbReference type="InterPro" id="IPR002893">
    <property type="entry name" value="Znf_MYND"/>
</dbReference>